<organism evidence="4 5">
    <name type="scientific">Dioscorea cayennensis subsp. rotundata</name>
    <name type="common">White Guinea yam</name>
    <name type="synonym">Dioscorea rotundata</name>
    <dbReference type="NCBI Taxonomy" id="55577"/>
    <lineage>
        <taxon>Eukaryota</taxon>
        <taxon>Viridiplantae</taxon>
        <taxon>Streptophyta</taxon>
        <taxon>Embryophyta</taxon>
        <taxon>Tracheophyta</taxon>
        <taxon>Spermatophyta</taxon>
        <taxon>Magnoliopsida</taxon>
        <taxon>Liliopsida</taxon>
        <taxon>Dioscoreales</taxon>
        <taxon>Dioscoreaceae</taxon>
        <taxon>Dioscorea</taxon>
    </lineage>
</organism>
<keyword evidence="3" id="KW-0012">Acyltransferase</keyword>
<evidence type="ECO:0000256" key="2">
    <source>
        <dbReference type="ARBA" id="ARBA00022679"/>
    </source>
</evidence>
<dbReference type="GO" id="GO:0016747">
    <property type="term" value="F:acyltransferase activity, transferring groups other than amino-acyl groups"/>
    <property type="evidence" value="ECO:0007669"/>
    <property type="project" value="TreeGrafter"/>
</dbReference>
<dbReference type="RefSeq" id="XP_039113784.1">
    <property type="nucleotide sequence ID" value="XM_039257850.1"/>
</dbReference>
<gene>
    <name evidence="5" type="primary">LOC120249357</name>
</gene>
<proteinExistence type="inferred from homology"/>
<keyword evidence="4" id="KW-1185">Reference proteome</keyword>
<name>A0AB40AG11_DIOCR</name>
<evidence type="ECO:0000313" key="5">
    <source>
        <dbReference type="RefSeq" id="XP_039113784.1"/>
    </source>
</evidence>
<dbReference type="PANTHER" id="PTHR31642:SF151">
    <property type="entry name" value="OS12G0134700 PROTEIN"/>
    <property type="match status" value="1"/>
</dbReference>
<dbReference type="AlphaFoldDB" id="A0AB40AG11"/>
<dbReference type="SUPFAM" id="SSF52777">
    <property type="entry name" value="CoA-dependent acyltransferases"/>
    <property type="match status" value="1"/>
</dbReference>
<protein>
    <submittedName>
        <fullName evidence="5">Agmatine coumaroyltransferase-2-like</fullName>
    </submittedName>
</protein>
<dbReference type="Gene3D" id="3.30.559.10">
    <property type="entry name" value="Chloramphenicol acetyltransferase-like domain"/>
    <property type="match status" value="2"/>
</dbReference>
<comment type="similarity">
    <text evidence="1">Belongs to the plant acyltransferase family.</text>
</comment>
<evidence type="ECO:0000313" key="4">
    <source>
        <dbReference type="Proteomes" id="UP001515500"/>
    </source>
</evidence>
<dbReference type="Proteomes" id="UP001515500">
    <property type="component" value="Chromosome 19"/>
</dbReference>
<accession>A0AB40AG11</accession>
<dbReference type="PANTHER" id="PTHR31642">
    <property type="entry name" value="TRICHOTHECENE 3-O-ACETYLTRANSFERASE"/>
    <property type="match status" value="1"/>
</dbReference>
<dbReference type="InterPro" id="IPR023213">
    <property type="entry name" value="CAT-like_dom_sf"/>
</dbReference>
<sequence length="421" mass="46327">MEVKVTNSSTILTSPISHPSDVPLTIFDRFALNYHIAVLYAFTPPTSTNAAIISGLSKTLVHFPTLTANVSTDSRGRPSLTVGRPDGGALVVEATVSSKLEDHLPLTPSPIFRLLHPDVNDYGGLVIGVTAHHRVADGQSMVSFLVAWGKMVRGIPIDPLPVYDQSWLKPRDPHLVQFDHWGSEFMPLSPQPNEFINITRTDVDPSEITNLLLHFSPDFIMKLKAQTNKLNTEKHTTFETLAGYLWRKVTIARQLDDEECTMLSVPVNGRRRLQPPVPLEFFGNLALNVYPKAKGRALIEGGVATAAGIVREAVRVMGDDYFRSFIDFGEVYGDRDLVACNEKPGNVLSPNMEVDSWLGLVFDVVDFGGGVKLCGISLTWMPFEGLSILIPSLSPDGGVDVFLSLLEKHATKFREISHSLD</sequence>
<dbReference type="InterPro" id="IPR050317">
    <property type="entry name" value="Plant_Fungal_Acyltransferase"/>
</dbReference>
<dbReference type="GeneID" id="120249357"/>
<keyword evidence="2" id="KW-0808">Transferase</keyword>
<dbReference type="Pfam" id="PF02458">
    <property type="entry name" value="Transferase"/>
    <property type="match status" value="1"/>
</dbReference>
<evidence type="ECO:0000256" key="3">
    <source>
        <dbReference type="ARBA" id="ARBA00023315"/>
    </source>
</evidence>
<reference evidence="5" key="1">
    <citation type="submission" date="2025-08" db="UniProtKB">
        <authorList>
            <consortium name="RefSeq"/>
        </authorList>
    </citation>
    <scope>IDENTIFICATION</scope>
</reference>
<evidence type="ECO:0000256" key="1">
    <source>
        <dbReference type="ARBA" id="ARBA00009861"/>
    </source>
</evidence>